<reference evidence="2 3" key="1">
    <citation type="submission" date="2024-03" db="EMBL/GenBank/DDBJ databases">
        <title>Human intestinal bacterial collection.</title>
        <authorList>
            <person name="Pauvert C."/>
            <person name="Hitch T.C.A."/>
            <person name="Clavel T."/>
        </authorList>
    </citation>
    <scope>NUCLEOTIDE SEQUENCE [LARGE SCALE GENOMIC DNA]</scope>
    <source>
        <strain evidence="2 3">CLA-AA-H78B</strain>
    </source>
</reference>
<sequence>MYDPGNERSVAYFRISDCEGCPYKERCQPRFLKTRVRKEVSWKSVGRAKQLQYMQTEEFSEYAKFRNGVEAIPSLLRRRYHVDKIPVHGKKRTRLFFGFKIAALDFQKLLDYKKALYFPKSWSIESRRPARW</sequence>
<accession>A0ABV1I4Y8</accession>
<keyword evidence="3" id="KW-1185">Reference proteome</keyword>
<dbReference type="Proteomes" id="UP001470288">
    <property type="component" value="Unassembled WGS sequence"/>
</dbReference>
<evidence type="ECO:0000313" key="3">
    <source>
        <dbReference type="Proteomes" id="UP001470288"/>
    </source>
</evidence>
<gene>
    <name evidence="2" type="ORF">WMO62_15790</name>
</gene>
<protein>
    <submittedName>
        <fullName evidence="2">Transposase</fullName>
    </submittedName>
</protein>
<comment type="caution">
    <text evidence="2">The sequence shown here is derived from an EMBL/GenBank/DDBJ whole genome shotgun (WGS) entry which is preliminary data.</text>
</comment>
<organism evidence="2 3">
    <name type="scientific">Hominiventricola aquisgranensis</name>
    <dbReference type="NCBI Taxonomy" id="3133164"/>
    <lineage>
        <taxon>Bacteria</taxon>
        <taxon>Bacillati</taxon>
        <taxon>Bacillota</taxon>
        <taxon>Clostridia</taxon>
        <taxon>Lachnospirales</taxon>
        <taxon>Lachnospiraceae</taxon>
        <taxon>Hominiventricola</taxon>
    </lineage>
</organism>
<evidence type="ECO:0000313" key="2">
    <source>
        <dbReference type="EMBL" id="MEQ2580260.1"/>
    </source>
</evidence>
<feature type="domain" description="Transposase DDE" evidence="1">
    <location>
        <begin position="6"/>
        <end position="110"/>
    </location>
</feature>
<evidence type="ECO:0000259" key="1">
    <source>
        <dbReference type="Pfam" id="PF13751"/>
    </source>
</evidence>
<proteinExistence type="predicted"/>
<dbReference type="EMBL" id="JBBMFC010000079">
    <property type="protein sequence ID" value="MEQ2580260.1"/>
    <property type="molecule type" value="Genomic_DNA"/>
</dbReference>
<dbReference type="Pfam" id="PF13751">
    <property type="entry name" value="DDE_Tnp_1_6"/>
    <property type="match status" value="1"/>
</dbReference>
<name>A0ABV1I4Y8_9FIRM</name>
<dbReference type="RefSeq" id="WP_349145284.1">
    <property type="nucleotide sequence ID" value="NZ_JBBMFC010000079.1"/>
</dbReference>
<dbReference type="InterPro" id="IPR025668">
    <property type="entry name" value="Tnp_DDE_dom"/>
</dbReference>